<name>W9H1P8_9PROT</name>
<dbReference type="EMBL" id="AVFL01000017">
    <property type="protein sequence ID" value="EWY38617.1"/>
    <property type="molecule type" value="Genomic_DNA"/>
</dbReference>
<sequence>MTQTDHDIRVSTAQLANSYTGTATGQHFAIGVDATDPAHAAGAATLLEGAGGLWHACGDPFDAAALTDLGDLLKLAVPELGRFGKHQNHKGEHGYAFRSATATLPATIAPMTQEALAAKFQHVVANRRFAMVCGARGPDDRHILVTLLVERGGMMRPLVRFGSEWVDDLAAVTGSLPD</sequence>
<accession>W9H1P8</accession>
<proteinExistence type="predicted"/>
<evidence type="ECO:0000313" key="2">
    <source>
        <dbReference type="Proteomes" id="UP000019486"/>
    </source>
</evidence>
<evidence type="ECO:0000313" key="1">
    <source>
        <dbReference type="EMBL" id="EWY38617.1"/>
    </source>
</evidence>
<reference evidence="1 2" key="1">
    <citation type="submission" date="2013-08" db="EMBL/GenBank/DDBJ databases">
        <title>The genome sequence of Skermanella stibiiresistens.</title>
        <authorList>
            <person name="Zhu W."/>
            <person name="Wang G."/>
        </authorList>
    </citation>
    <scope>NUCLEOTIDE SEQUENCE [LARGE SCALE GENOMIC DNA]</scope>
    <source>
        <strain evidence="1 2">SB22</strain>
    </source>
</reference>
<dbReference type="Proteomes" id="UP000019486">
    <property type="component" value="Unassembled WGS sequence"/>
</dbReference>
<gene>
    <name evidence="1" type="ORF">N825_12460</name>
</gene>
<dbReference type="AlphaFoldDB" id="W9H1P8"/>
<protein>
    <submittedName>
        <fullName evidence="1">Uncharacterized protein</fullName>
    </submittedName>
</protein>
<dbReference type="STRING" id="1385369.N825_12460"/>
<comment type="caution">
    <text evidence="1">The sequence shown here is derived from an EMBL/GenBank/DDBJ whole genome shotgun (WGS) entry which is preliminary data.</text>
</comment>
<dbReference type="RefSeq" id="WP_037456763.1">
    <property type="nucleotide sequence ID" value="NZ_AVFL01000017.1"/>
</dbReference>
<organism evidence="1 2">
    <name type="scientific">Skermanella stibiiresistens SB22</name>
    <dbReference type="NCBI Taxonomy" id="1385369"/>
    <lineage>
        <taxon>Bacteria</taxon>
        <taxon>Pseudomonadati</taxon>
        <taxon>Pseudomonadota</taxon>
        <taxon>Alphaproteobacteria</taxon>
        <taxon>Rhodospirillales</taxon>
        <taxon>Azospirillaceae</taxon>
        <taxon>Skermanella</taxon>
    </lineage>
</organism>
<keyword evidence="2" id="KW-1185">Reference proteome</keyword>
<dbReference type="OrthoDB" id="9951108at2"/>